<dbReference type="Proteomes" id="UP000669060">
    <property type="component" value="Unassembled WGS sequence"/>
</dbReference>
<dbReference type="InterPro" id="IPR036390">
    <property type="entry name" value="WH_DNA-bd_sf"/>
</dbReference>
<dbReference type="PANTHER" id="PTHR33164:SF105">
    <property type="entry name" value="TRANSCRIPTIONAL REPRESSOR PROTEIN-RELATED"/>
    <property type="match status" value="1"/>
</dbReference>
<dbReference type="EMBL" id="JAELYA010000009">
    <property type="protein sequence ID" value="MBO3277719.1"/>
    <property type="molecule type" value="Genomic_DNA"/>
</dbReference>
<comment type="caution">
    <text evidence="2">The sequence shown here is derived from an EMBL/GenBank/DDBJ whole genome shotgun (WGS) entry which is preliminary data.</text>
</comment>
<dbReference type="PROSITE" id="PS50995">
    <property type="entry name" value="HTH_MARR_2"/>
    <property type="match status" value="1"/>
</dbReference>
<proteinExistence type="predicted"/>
<evidence type="ECO:0000313" key="3">
    <source>
        <dbReference type="Proteomes" id="UP000669060"/>
    </source>
</evidence>
<dbReference type="SUPFAM" id="SSF46785">
    <property type="entry name" value="Winged helix' DNA-binding domain"/>
    <property type="match status" value="1"/>
</dbReference>
<dbReference type="Gene3D" id="1.10.10.10">
    <property type="entry name" value="Winged helix-like DNA-binding domain superfamily/Winged helix DNA-binding domain"/>
    <property type="match status" value="1"/>
</dbReference>
<keyword evidence="3" id="KW-1185">Reference proteome</keyword>
<sequence length="137" mass="15260">MLTTKCLCTKLRRAARSVTRVYDDALQDVGLTTAQFSLLRHLARLDQPSISSLAQAMGLDRSTLGRNLRPLQAEGLVLLHDGEDQRNRIVALTAAGQERIRQGEQAWDEAQRKVAGQLGEQRRAQLMALLDDLERLG</sequence>
<gene>
    <name evidence="2" type="ORF">JFY56_21100</name>
</gene>
<dbReference type="RefSeq" id="WP_208316108.1">
    <property type="nucleotide sequence ID" value="NZ_JAELYA010000009.1"/>
</dbReference>
<accession>A0ABS3TVK7</accession>
<name>A0ABS3TVK7_9PSED</name>
<evidence type="ECO:0000259" key="1">
    <source>
        <dbReference type="PROSITE" id="PS50995"/>
    </source>
</evidence>
<protein>
    <submittedName>
        <fullName evidence="2">Winged helix-turn-helix transcriptional regulator</fullName>
    </submittedName>
</protein>
<dbReference type="SMART" id="SM00347">
    <property type="entry name" value="HTH_MARR"/>
    <property type="match status" value="1"/>
</dbReference>
<feature type="domain" description="HTH marR-type" evidence="1">
    <location>
        <begin position="4"/>
        <end position="135"/>
    </location>
</feature>
<organism evidence="2 3">
    <name type="scientific">Pseudomonas schmalbachii</name>
    <dbReference type="NCBI Taxonomy" id="2816993"/>
    <lineage>
        <taxon>Bacteria</taxon>
        <taxon>Pseudomonadati</taxon>
        <taxon>Pseudomonadota</taxon>
        <taxon>Gammaproteobacteria</taxon>
        <taxon>Pseudomonadales</taxon>
        <taxon>Pseudomonadaceae</taxon>
        <taxon>Pseudomonas</taxon>
    </lineage>
</organism>
<evidence type="ECO:0000313" key="2">
    <source>
        <dbReference type="EMBL" id="MBO3277719.1"/>
    </source>
</evidence>
<dbReference type="InterPro" id="IPR039422">
    <property type="entry name" value="MarR/SlyA-like"/>
</dbReference>
<dbReference type="InterPro" id="IPR036388">
    <property type="entry name" value="WH-like_DNA-bd_sf"/>
</dbReference>
<dbReference type="PANTHER" id="PTHR33164">
    <property type="entry name" value="TRANSCRIPTIONAL REGULATOR, MARR FAMILY"/>
    <property type="match status" value="1"/>
</dbReference>
<reference evidence="2 3" key="1">
    <citation type="submission" date="2020-12" db="EMBL/GenBank/DDBJ databases">
        <title>Pseudomonas schmalbachii sp. nov. isolated from millipede gut.</title>
        <authorList>
            <person name="Shelomi M."/>
        </authorList>
    </citation>
    <scope>NUCLEOTIDE SEQUENCE [LARGE SCALE GENOMIC DNA]</scope>
    <source>
        <strain evidence="2 3">Milli4</strain>
    </source>
</reference>
<dbReference type="Pfam" id="PF12802">
    <property type="entry name" value="MarR_2"/>
    <property type="match status" value="1"/>
</dbReference>
<dbReference type="InterPro" id="IPR000835">
    <property type="entry name" value="HTH_MarR-typ"/>
</dbReference>